<evidence type="ECO:0000313" key="2">
    <source>
        <dbReference type="EMBL" id="MBC3933335.1"/>
    </source>
</evidence>
<evidence type="ECO:0000313" key="3">
    <source>
        <dbReference type="Proteomes" id="UP000654304"/>
    </source>
</evidence>
<dbReference type="EMBL" id="JACOGD010000010">
    <property type="protein sequence ID" value="MBC3933335.1"/>
    <property type="molecule type" value="Genomic_DNA"/>
</dbReference>
<feature type="domain" description="N-acetyltransferase" evidence="1">
    <location>
        <begin position="19"/>
        <end position="184"/>
    </location>
</feature>
<dbReference type="PROSITE" id="PS51186">
    <property type="entry name" value="GNAT"/>
    <property type="match status" value="1"/>
</dbReference>
<accession>A0ABR7A8V6</accession>
<dbReference type="SUPFAM" id="SSF55729">
    <property type="entry name" value="Acyl-CoA N-acyltransferases (Nat)"/>
    <property type="match status" value="1"/>
</dbReference>
<dbReference type="InterPro" id="IPR000182">
    <property type="entry name" value="GNAT_dom"/>
</dbReference>
<dbReference type="InterPro" id="IPR051908">
    <property type="entry name" value="Ribosomal_N-acetyltransferase"/>
</dbReference>
<gene>
    <name evidence="2" type="ORF">H8K43_16780</name>
</gene>
<organism evidence="2 3">
    <name type="scientific">Undibacterium curvum</name>
    <dbReference type="NCBI Taxonomy" id="2762294"/>
    <lineage>
        <taxon>Bacteria</taxon>
        <taxon>Pseudomonadati</taxon>
        <taxon>Pseudomonadota</taxon>
        <taxon>Betaproteobacteria</taxon>
        <taxon>Burkholderiales</taxon>
        <taxon>Oxalobacteraceae</taxon>
        <taxon>Undibacterium</taxon>
    </lineage>
</organism>
<dbReference type="Proteomes" id="UP000654304">
    <property type="component" value="Unassembled WGS sequence"/>
</dbReference>
<dbReference type="Gene3D" id="3.40.630.30">
    <property type="match status" value="1"/>
</dbReference>
<keyword evidence="3" id="KW-1185">Reference proteome</keyword>
<evidence type="ECO:0000259" key="1">
    <source>
        <dbReference type="PROSITE" id="PS51186"/>
    </source>
</evidence>
<reference evidence="2 3" key="1">
    <citation type="submission" date="2020-08" db="EMBL/GenBank/DDBJ databases">
        <title>Novel species isolated from subtropical streams in China.</title>
        <authorList>
            <person name="Lu H."/>
        </authorList>
    </citation>
    <scope>NUCLEOTIDE SEQUENCE [LARGE SCALE GENOMIC DNA]</scope>
    <source>
        <strain evidence="2 3">CY22W</strain>
    </source>
</reference>
<proteinExistence type="predicted"/>
<name>A0ABR7A8V6_9BURK</name>
<dbReference type="PANTHER" id="PTHR43441">
    <property type="entry name" value="RIBOSOMAL-PROTEIN-SERINE ACETYLTRANSFERASE"/>
    <property type="match status" value="1"/>
</dbReference>
<dbReference type="RefSeq" id="WP_186904919.1">
    <property type="nucleotide sequence ID" value="NZ_JACOGD010000010.1"/>
</dbReference>
<dbReference type="InterPro" id="IPR016181">
    <property type="entry name" value="Acyl_CoA_acyltransferase"/>
</dbReference>
<sequence length="199" mass="22837">MQAVSSYDFSQVRLSTARLELRPMQMDDTDALFAMCADAEFVRYWSEPAWQHREQAERRIQRDLDALPRGDYLCLAIVRKQDGVWLGNCSLFSFLWECRRAEIGYGLARPYWGQGYMQEALQALLAYGFEDLQLHRVEADIDPANRASEQSLKRLGFVQEGLLRERWIVDGQVSDSALFGLLQPDWLALQTSAAQHASV</sequence>
<protein>
    <submittedName>
        <fullName evidence="2">GNAT family N-acetyltransferase</fullName>
    </submittedName>
</protein>
<comment type="caution">
    <text evidence="2">The sequence shown here is derived from an EMBL/GenBank/DDBJ whole genome shotgun (WGS) entry which is preliminary data.</text>
</comment>
<dbReference type="PANTHER" id="PTHR43441:SF11">
    <property type="entry name" value="RIBOSOMAL-PROTEIN-SERINE ACETYLTRANSFERASE"/>
    <property type="match status" value="1"/>
</dbReference>
<dbReference type="Pfam" id="PF13302">
    <property type="entry name" value="Acetyltransf_3"/>
    <property type="match status" value="1"/>
</dbReference>